<accession>A0ACC0NHE1</accession>
<dbReference type="EMBL" id="CM046393">
    <property type="protein sequence ID" value="KAI8551903.1"/>
    <property type="molecule type" value="Genomic_DNA"/>
</dbReference>
<dbReference type="Proteomes" id="UP001062846">
    <property type="component" value="Chromosome 6"/>
</dbReference>
<proteinExistence type="predicted"/>
<evidence type="ECO:0000313" key="2">
    <source>
        <dbReference type="Proteomes" id="UP001062846"/>
    </source>
</evidence>
<sequence length="196" mass="21379">MENSNPIIASTDTEPQEESGWTSYFEDFLATQRSREDQRSTASFPDQESFCSPSLVSDAASCTPSKSENRNRVSSCSPITEDGPPVKTLHKTASVKKVTRTEEISRDDSLEDTASSPANSPKVRSLKEMDIINPTKREDNNGVEISNSQGKGGGSDCCTELIPTEGGNEMTIEGYTELNRRGLCLVPLSILFNYLG</sequence>
<name>A0ACC0NHE1_RHOML</name>
<keyword evidence="2" id="KW-1185">Reference proteome</keyword>
<reference evidence="1" key="1">
    <citation type="submission" date="2022-02" db="EMBL/GenBank/DDBJ databases">
        <title>Plant Genome Project.</title>
        <authorList>
            <person name="Zhang R.-G."/>
        </authorList>
    </citation>
    <scope>NUCLEOTIDE SEQUENCE</scope>
    <source>
        <strain evidence="1">AT1</strain>
    </source>
</reference>
<organism evidence="1 2">
    <name type="scientific">Rhododendron molle</name>
    <name type="common">Chinese azalea</name>
    <name type="synonym">Azalea mollis</name>
    <dbReference type="NCBI Taxonomy" id="49168"/>
    <lineage>
        <taxon>Eukaryota</taxon>
        <taxon>Viridiplantae</taxon>
        <taxon>Streptophyta</taxon>
        <taxon>Embryophyta</taxon>
        <taxon>Tracheophyta</taxon>
        <taxon>Spermatophyta</taxon>
        <taxon>Magnoliopsida</taxon>
        <taxon>eudicotyledons</taxon>
        <taxon>Gunneridae</taxon>
        <taxon>Pentapetalae</taxon>
        <taxon>asterids</taxon>
        <taxon>Ericales</taxon>
        <taxon>Ericaceae</taxon>
        <taxon>Ericoideae</taxon>
        <taxon>Rhodoreae</taxon>
        <taxon>Rhododendron</taxon>
    </lineage>
</organism>
<evidence type="ECO:0000313" key="1">
    <source>
        <dbReference type="EMBL" id="KAI8551903.1"/>
    </source>
</evidence>
<comment type="caution">
    <text evidence="1">The sequence shown here is derived from an EMBL/GenBank/DDBJ whole genome shotgun (WGS) entry which is preliminary data.</text>
</comment>
<gene>
    <name evidence="1" type="ORF">RHMOL_Rhmol06G0223300</name>
</gene>
<protein>
    <submittedName>
        <fullName evidence="1">Uncharacterized protein</fullName>
    </submittedName>
</protein>